<dbReference type="Proteomes" id="UP000188929">
    <property type="component" value="Unassembled WGS sequence"/>
</dbReference>
<reference evidence="3" key="1">
    <citation type="submission" date="2016-10" db="EMBL/GenBank/DDBJ databases">
        <title>Frankia sp. NRRL B-16386 Genome sequencing.</title>
        <authorList>
            <person name="Ghodhbane-Gtari F."/>
            <person name="Swanson E."/>
            <person name="Gueddou A."/>
            <person name="Hezbri K."/>
            <person name="Ktari K."/>
            <person name="Nouioui I."/>
            <person name="Morris K."/>
            <person name="Simpson S."/>
            <person name="Abebe-Akele F."/>
            <person name="Thomas K."/>
            <person name="Gtari M."/>
            <person name="Tisa L.S."/>
        </authorList>
    </citation>
    <scope>NUCLEOTIDE SEQUENCE [LARGE SCALE GENOMIC DNA]</scope>
    <source>
        <strain evidence="3">NRRL B-16386</strain>
    </source>
</reference>
<evidence type="ECO:0000313" key="3">
    <source>
        <dbReference type="Proteomes" id="UP000188929"/>
    </source>
</evidence>
<organism evidence="2 3">
    <name type="scientific">Pseudofrankia asymbiotica</name>
    <dbReference type="NCBI Taxonomy" id="1834516"/>
    <lineage>
        <taxon>Bacteria</taxon>
        <taxon>Bacillati</taxon>
        <taxon>Actinomycetota</taxon>
        <taxon>Actinomycetes</taxon>
        <taxon>Frankiales</taxon>
        <taxon>Frankiaceae</taxon>
        <taxon>Pseudofrankia</taxon>
    </lineage>
</organism>
<dbReference type="AlphaFoldDB" id="A0A1V2I2K6"/>
<evidence type="ECO:0000313" key="2">
    <source>
        <dbReference type="EMBL" id="ONH24360.1"/>
    </source>
</evidence>
<keyword evidence="3" id="KW-1185">Reference proteome</keyword>
<dbReference type="EMBL" id="MOMC01000072">
    <property type="protein sequence ID" value="ONH24360.1"/>
    <property type="molecule type" value="Genomic_DNA"/>
</dbReference>
<feature type="region of interest" description="Disordered" evidence="1">
    <location>
        <begin position="46"/>
        <end position="67"/>
    </location>
</feature>
<protein>
    <submittedName>
        <fullName evidence="2">Uncharacterized protein</fullName>
    </submittedName>
</protein>
<gene>
    <name evidence="2" type="ORF">BL253_30550</name>
</gene>
<sequence length="67" mass="6879">MSDPAVTPVDTTGTAVGLSALEHALARRTSADGDLVSGAYVHNSGPCLFRPRRPASASAPRLTDTKS</sequence>
<proteinExistence type="predicted"/>
<accession>A0A1V2I2K6</accession>
<comment type="caution">
    <text evidence="2">The sequence shown here is derived from an EMBL/GenBank/DDBJ whole genome shotgun (WGS) entry which is preliminary data.</text>
</comment>
<dbReference type="STRING" id="1834516.BL253_30550"/>
<dbReference type="RefSeq" id="WP_076820856.1">
    <property type="nucleotide sequence ID" value="NZ_MOMC01000072.1"/>
</dbReference>
<name>A0A1V2I2K6_9ACTN</name>
<dbReference type="OrthoDB" id="3216904at2"/>
<evidence type="ECO:0000256" key="1">
    <source>
        <dbReference type="SAM" id="MobiDB-lite"/>
    </source>
</evidence>